<protein>
    <recommendedName>
        <fullName evidence="4">Dolichyl-phosphate-mannose-protein mannosyltransferase</fullName>
    </recommendedName>
</protein>
<keyword evidence="3" id="KW-1185">Reference proteome</keyword>
<accession>A0A1M7BCP5</accession>
<dbReference type="OrthoDB" id="5330093at2"/>
<dbReference type="AlphaFoldDB" id="A0A1M7BCP5"/>
<organism evidence="2 3">
    <name type="scientific">Desulfatibacillum alkenivorans DSM 16219</name>
    <dbReference type="NCBI Taxonomy" id="1121393"/>
    <lineage>
        <taxon>Bacteria</taxon>
        <taxon>Pseudomonadati</taxon>
        <taxon>Thermodesulfobacteriota</taxon>
        <taxon>Desulfobacteria</taxon>
        <taxon>Desulfobacterales</taxon>
        <taxon>Desulfatibacillaceae</taxon>
        <taxon>Desulfatibacillum</taxon>
    </lineage>
</organism>
<feature type="transmembrane region" description="Helical" evidence="1">
    <location>
        <begin position="294"/>
        <end position="314"/>
    </location>
</feature>
<gene>
    <name evidence="2" type="ORF">SAMN02745216_05299</name>
</gene>
<evidence type="ECO:0008006" key="4">
    <source>
        <dbReference type="Google" id="ProtNLM"/>
    </source>
</evidence>
<dbReference type="RefSeq" id="WP_073479236.1">
    <property type="nucleotide sequence ID" value="NZ_FQZU01000090.1"/>
</dbReference>
<dbReference type="EMBL" id="FQZU01000090">
    <property type="protein sequence ID" value="SHL52752.1"/>
    <property type="molecule type" value="Genomic_DNA"/>
</dbReference>
<name>A0A1M7BCP5_9BACT</name>
<feature type="transmembrane region" description="Helical" evidence="1">
    <location>
        <begin position="204"/>
        <end position="223"/>
    </location>
</feature>
<proteinExistence type="predicted"/>
<keyword evidence="1" id="KW-0812">Transmembrane</keyword>
<keyword evidence="1" id="KW-1133">Transmembrane helix</keyword>
<evidence type="ECO:0000256" key="1">
    <source>
        <dbReference type="SAM" id="Phobius"/>
    </source>
</evidence>
<feature type="transmembrane region" description="Helical" evidence="1">
    <location>
        <begin position="162"/>
        <end position="192"/>
    </location>
</feature>
<feature type="transmembrane region" description="Helical" evidence="1">
    <location>
        <begin position="12"/>
        <end position="30"/>
    </location>
</feature>
<evidence type="ECO:0000313" key="3">
    <source>
        <dbReference type="Proteomes" id="UP000183994"/>
    </source>
</evidence>
<feature type="transmembrane region" description="Helical" evidence="1">
    <location>
        <begin position="321"/>
        <end position="342"/>
    </location>
</feature>
<dbReference type="STRING" id="1121393.SAMN02745216_05299"/>
<feature type="transmembrane region" description="Helical" evidence="1">
    <location>
        <begin position="113"/>
        <end position="132"/>
    </location>
</feature>
<keyword evidence="1" id="KW-0472">Membrane</keyword>
<sequence length="503" mass="57245">MKDHDNRAYLKVFFWGVVLWGGLLAVYQFALNRCMWLDEAHLAINIVDRGFLGLLAPLDNHQAAPIGFLFAEKLMALFFGNSDWALRVVPLFSFLFSIPLFFFISRKLARNGIVAQMATALFSISWILLRYSSEVKQYSLDVFVSLLLLCLPFFLSMERRSALAAAAVIGCAAIWFSHVAVVTLFVVGVYWLYRETYLRGNSKISLVIASWLVSFAGYYVFFIHDHPTREYMLWFWRKSFLPANPLSREFYVFGYEKLQEIYGYMFGLESIWLVPLAISLSGVCCLVVRKKFTVLYFCLAPVGVQLALSLLRLYPFHTRMILFLTPEFLLLFSMGVYCLAGFFRKSPAVVSCAAIALPVVIMFIPLSNKIPVYSDHVRESLKCVEQHIQEDETIYFYYVTSGIADFYLRAGLVNVANPAVNGQRHRNENHKYNPELASLTGKVWLVFSHVYISESGVNEESYMIGFLKENGALVLDSQSYPGSSVYLVDTMKPKAVRLAAPNP</sequence>
<feature type="transmembrane region" description="Helical" evidence="1">
    <location>
        <begin position="266"/>
        <end position="288"/>
    </location>
</feature>
<evidence type="ECO:0000313" key="2">
    <source>
        <dbReference type="EMBL" id="SHL52752.1"/>
    </source>
</evidence>
<dbReference type="Proteomes" id="UP000183994">
    <property type="component" value="Unassembled WGS sequence"/>
</dbReference>
<reference evidence="3" key="1">
    <citation type="submission" date="2016-11" db="EMBL/GenBank/DDBJ databases">
        <authorList>
            <person name="Varghese N."/>
            <person name="Submissions S."/>
        </authorList>
    </citation>
    <scope>NUCLEOTIDE SEQUENCE [LARGE SCALE GENOMIC DNA]</scope>
    <source>
        <strain evidence="3">DSM 16219</strain>
    </source>
</reference>
<feature type="transmembrane region" description="Helical" evidence="1">
    <location>
        <begin position="348"/>
        <end position="366"/>
    </location>
</feature>
<feature type="transmembrane region" description="Helical" evidence="1">
    <location>
        <begin position="84"/>
        <end position="104"/>
    </location>
</feature>